<evidence type="ECO:0000313" key="1">
    <source>
        <dbReference type="EMBL" id="KAJ1368605.1"/>
    </source>
</evidence>
<gene>
    <name evidence="1" type="ORF">KIN20_029773</name>
</gene>
<keyword evidence="2" id="KW-1185">Reference proteome</keyword>
<dbReference type="AlphaFoldDB" id="A0AAD5R2Y5"/>
<organism evidence="1 2">
    <name type="scientific">Parelaphostrongylus tenuis</name>
    <name type="common">Meningeal worm</name>
    <dbReference type="NCBI Taxonomy" id="148309"/>
    <lineage>
        <taxon>Eukaryota</taxon>
        <taxon>Metazoa</taxon>
        <taxon>Ecdysozoa</taxon>
        <taxon>Nematoda</taxon>
        <taxon>Chromadorea</taxon>
        <taxon>Rhabditida</taxon>
        <taxon>Rhabditina</taxon>
        <taxon>Rhabditomorpha</taxon>
        <taxon>Strongyloidea</taxon>
        <taxon>Metastrongylidae</taxon>
        <taxon>Parelaphostrongylus</taxon>
    </lineage>
</organism>
<sequence length="160" mass="18098">MHEVQNMSGVVYVLREYRQPLSRPGSNSFNRLFSHWRQMSTFLSVCASAYAETWRGFLWTPSNWCSLLSTLVVGVLTHSHHTKLLTVPSSTTMKDDLTSSKVTNKANHLNSYTEAMHDSLVTPSGTLDSLFMRDESLVELDDYINENASKMATPQCKAFE</sequence>
<dbReference type="Proteomes" id="UP001196413">
    <property type="component" value="Unassembled WGS sequence"/>
</dbReference>
<dbReference type="EMBL" id="JAHQIW010006241">
    <property type="protein sequence ID" value="KAJ1368605.1"/>
    <property type="molecule type" value="Genomic_DNA"/>
</dbReference>
<protein>
    <submittedName>
        <fullName evidence="1">Uncharacterized protein</fullName>
    </submittedName>
</protein>
<comment type="caution">
    <text evidence="1">The sequence shown here is derived from an EMBL/GenBank/DDBJ whole genome shotgun (WGS) entry which is preliminary data.</text>
</comment>
<evidence type="ECO:0000313" key="2">
    <source>
        <dbReference type="Proteomes" id="UP001196413"/>
    </source>
</evidence>
<name>A0AAD5R2Y5_PARTN</name>
<reference evidence="1" key="1">
    <citation type="submission" date="2021-06" db="EMBL/GenBank/DDBJ databases">
        <title>Parelaphostrongylus tenuis whole genome reference sequence.</title>
        <authorList>
            <person name="Garwood T.J."/>
            <person name="Larsen P.A."/>
            <person name="Fountain-Jones N.M."/>
            <person name="Garbe J.R."/>
            <person name="Macchietto M.G."/>
            <person name="Kania S.A."/>
            <person name="Gerhold R.W."/>
            <person name="Richards J.E."/>
            <person name="Wolf T.M."/>
        </authorList>
    </citation>
    <scope>NUCLEOTIDE SEQUENCE</scope>
    <source>
        <strain evidence="1">MNPRO001-30</strain>
        <tissue evidence="1">Meninges</tissue>
    </source>
</reference>
<accession>A0AAD5R2Y5</accession>
<proteinExistence type="predicted"/>